<reference evidence="1 2" key="1">
    <citation type="journal article" date="2015" name="Genome Announc.">
        <title>Draft Genome Sequence of Cyanobacterium Hassallia byssoidea Strain VB512170, Isolated from Monuments in India.</title>
        <authorList>
            <person name="Singh D."/>
            <person name="Chandrababunaidu M.M."/>
            <person name="Panda A."/>
            <person name="Sen D."/>
            <person name="Bhattacharyya S."/>
            <person name="Adhikary S.P."/>
            <person name="Tripathy S."/>
        </authorList>
    </citation>
    <scope>NUCLEOTIDE SEQUENCE [LARGE SCALE GENOMIC DNA]</scope>
    <source>
        <strain evidence="1 2">VB512170</strain>
    </source>
</reference>
<gene>
    <name evidence="1" type="ORF">PI95_010770</name>
</gene>
<dbReference type="EMBL" id="JTCM02000017">
    <property type="protein sequence ID" value="NEU73028.1"/>
    <property type="molecule type" value="Genomic_DNA"/>
</dbReference>
<comment type="caution">
    <text evidence="1">The sequence shown here is derived from an EMBL/GenBank/DDBJ whole genome shotgun (WGS) entry which is preliminary data.</text>
</comment>
<organism evidence="1 2">
    <name type="scientific">Hassallia byssoidea VB512170</name>
    <dbReference type="NCBI Taxonomy" id="1304833"/>
    <lineage>
        <taxon>Bacteria</taxon>
        <taxon>Bacillati</taxon>
        <taxon>Cyanobacteriota</taxon>
        <taxon>Cyanophyceae</taxon>
        <taxon>Nostocales</taxon>
        <taxon>Tolypothrichaceae</taxon>
        <taxon>Hassallia</taxon>
    </lineage>
</organism>
<dbReference type="AlphaFoldDB" id="A0A846H7V8"/>
<proteinExistence type="predicted"/>
<keyword evidence="2" id="KW-1185">Reference proteome</keyword>
<accession>A0A846H7V8</accession>
<name>A0A846H7V8_9CYAN</name>
<sequence length="87" mass="9807">MILVNAVETSSQPSTTDSQQVLSQQVVLALDKTTAITTSHLQNTIKALERLLKDQKTVEERICERSIWQVVQTFVRSPLAAPYEHRS</sequence>
<protein>
    <submittedName>
        <fullName evidence="1">Uncharacterized protein</fullName>
    </submittedName>
</protein>
<dbReference type="Proteomes" id="UP000031549">
    <property type="component" value="Unassembled WGS sequence"/>
</dbReference>
<evidence type="ECO:0000313" key="1">
    <source>
        <dbReference type="EMBL" id="NEU73028.1"/>
    </source>
</evidence>
<evidence type="ECO:0000313" key="2">
    <source>
        <dbReference type="Proteomes" id="UP000031549"/>
    </source>
</evidence>